<comment type="caution">
    <text evidence="1">The sequence shown here is derived from an EMBL/GenBank/DDBJ whole genome shotgun (WGS) entry which is preliminary data.</text>
</comment>
<dbReference type="EMBL" id="MCGR01000094">
    <property type="protein sequence ID" value="ORY54878.1"/>
    <property type="molecule type" value="Genomic_DNA"/>
</dbReference>
<evidence type="ECO:0000313" key="1">
    <source>
        <dbReference type="EMBL" id="ORY54878.1"/>
    </source>
</evidence>
<reference evidence="1 2" key="1">
    <citation type="submission" date="2016-07" db="EMBL/GenBank/DDBJ databases">
        <title>Pervasive Adenine N6-methylation of Active Genes in Fungi.</title>
        <authorList>
            <consortium name="DOE Joint Genome Institute"/>
            <person name="Mondo S.J."/>
            <person name="Dannebaum R.O."/>
            <person name="Kuo R.C."/>
            <person name="Labutti K."/>
            <person name="Haridas S."/>
            <person name="Kuo A."/>
            <person name="Salamov A."/>
            <person name="Ahrendt S.R."/>
            <person name="Lipzen A."/>
            <person name="Sullivan W."/>
            <person name="Andreopoulos W.B."/>
            <person name="Clum A."/>
            <person name="Lindquist E."/>
            <person name="Daum C."/>
            <person name="Ramamoorthy G.K."/>
            <person name="Gryganskyi A."/>
            <person name="Culley D."/>
            <person name="Magnuson J.K."/>
            <person name="James T.Y."/>
            <person name="O'Malley M.A."/>
            <person name="Stajich J.E."/>
            <person name="Spatafora J.W."/>
            <person name="Visel A."/>
            <person name="Grigoriev I.V."/>
        </authorList>
    </citation>
    <scope>NUCLEOTIDE SEQUENCE [LARGE SCALE GENOMIC DNA]</scope>
    <source>
        <strain evidence="1 2">62-1032</strain>
    </source>
</reference>
<dbReference type="Proteomes" id="UP000193467">
    <property type="component" value="Unassembled WGS sequence"/>
</dbReference>
<evidence type="ECO:0000313" key="2">
    <source>
        <dbReference type="Proteomes" id="UP000193467"/>
    </source>
</evidence>
<organism evidence="1 2">
    <name type="scientific">Leucosporidium creatinivorum</name>
    <dbReference type="NCBI Taxonomy" id="106004"/>
    <lineage>
        <taxon>Eukaryota</taxon>
        <taxon>Fungi</taxon>
        <taxon>Dikarya</taxon>
        <taxon>Basidiomycota</taxon>
        <taxon>Pucciniomycotina</taxon>
        <taxon>Microbotryomycetes</taxon>
        <taxon>Leucosporidiales</taxon>
        <taxon>Leucosporidium</taxon>
    </lineage>
</organism>
<proteinExistence type="predicted"/>
<keyword evidence="2" id="KW-1185">Reference proteome</keyword>
<dbReference type="AlphaFoldDB" id="A0A1Y2D6G0"/>
<sequence length="122" mass="13334">MLPSSGSTRMTLVSSIPSTLPSPPSSSPLLLRLVQLIPLKYWIALALLGWAYSKFGGRETSPAKLRVQGVKQGQNYRARLLVRCLLCYRVGSGESDESRGSVAARARCSLLASRVLWRGRAM</sequence>
<accession>A0A1Y2D6G0</accession>
<name>A0A1Y2D6G0_9BASI</name>
<protein>
    <submittedName>
        <fullName evidence="1">Uncharacterized protein</fullName>
    </submittedName>
</protein>
<dbReference type="InParanoid" id="A0A1Y2D6G0"/>
<gene>
    <name evidence="1" type="ORF">BCR35DRAFT_224500</name>
</gene>